<evidence type="ECO:0000256" key="5">
    <source>
        <dbReference type="ARBA" id="ARBA00023065"/>
    </source>
</evidence>
<dbReference type="InterPro" id="IPR000644">
    <property type="entry name" value="CBS_dom"/>
</dbReference>
<feature type="transmembrane region" description="Helical" evidence="10">
    <location>
        <begin position="217"/>
        <end position="236"/>
    </location>
</feature>
<dbReference type="InterPro" id="IPR050368">
    <property type="entry name" value="ClC-type_chloride_channel"/>
</dbReference>
<keyword evidence="7" id="KW-0869">Chloride channel</keyword>
<feature type="transmembrane region" description="Helical" evidence="10">
    <location>
        <begin position="137"/>
        <end position="159"/>
    </location>
</feature>
<protein>
    <submittedName>
        <fullName evidence="12">Chloride channel protein EriC</fullName>
    </submittedName>
</protein>
<comment type="subcellular location">
    <subcellularLocation>
        <location evidence="1">Membrane</location>
        <topology evidence="1">Multi-pass membrane protein</topology>
    </subcellularLocation>
</comment>
<dbReference type="InterPro" id="IPR014743">
    <property type="entry name" value="Cl-channel_core"/>
</dbReference>
<keyword evidence="5" id="KW-0406">Ion transport</keyword>
<keyword evidence="9" id="KW-0407">Ion channel</keyword>
<sequence length="614" mass="67651" precursor="true">MPTFFGTYSDKLHTSFTHYSKKLNGNIIRFLIWKSKYLSDKNFLLLVSIFIGILAGMAAMFLRTTVLWVEGSLASSSQFSENYNYGLLFYPTIGLLITAFLSNVIFKTDFGHGFTDILYSISKKDGKIDFSDIYSRMLGAIFTVGFGGSAGLEAPIVMSGAAIGSNTSSAMLFAKKKRILLIACGVAGTIAAIFDAPIGGVIFAAEVILFDVSIANIVPILLASVAAKLTALVLGGDDAIFTFRLKDAFQTMDVPYCIVLGILCGFFSLYFMIVVKKTNKLANKIPNPYIKALIGGLFLSALIVVFPPVYGEGTMLLKSLLSGSEIVIFANSIIFKELPPEYLFLGYVLVMLLFKCIASAITIAAGGSGGTFAPSLFLGGVLGFTFARIINILGWENLSESNFILFGMCAAICGVQYAPLAAIFLIAELTGGYELFVPLMLTSAVTYITVTYFEPHSPYTRELIEKGDIIKGDQDKKVLSNMKINKLIEKDFKPVLEKGTLKDLVGTIKLSHRNLFPVLNEEKEFVGMIQLNDVRKLMFETEKYETIALRDLMQRPSEIVEYGEMMDTVMKKFETSGAWNLPVIKNGKYLGFVSKSTIFNKYREGMQEENEEVW</sequence>
<evidence type="ECO:0000313" key="13">
    <source>
        <dbReference type="Proteomes" id="UP000006054"/>
    </source>
</evidence>
<dbReference type="eggNOG" id="COG0038">
    <property type="taxonomic scope" value="Bacteria"/>
</dbReference>
<evidence type="ECO:0000256" key="10">
    <source>
        <dbReference type="SAM" id="Phobius"/>
    </source>
</evidence>
<evidence type="ECO:0000256" key="9">
    <source>
        <dbReference type="ARBA" id="ARBA00023303"/>
    </source>
</evidence>
<dbReference type="eggNOG" id="COG0517">
    <property type="taxonomic scope" value="Bacteria"/>
</dbReference>
<feature type="domain" description="CBS" evidence="11">
    <location>
        <begin position="550"/>
        <end position="601"/>
    </location>
</feature>
<dbReference type="Pfam" id="PF00571">
    <property type="entry name" value="CBS"/>
    <property type="match status" value="1"/>
</dbReference>
<keyword evidence="6 10" id="KW-0472">Membrane</keyword>
<feature type="transmembrane region" description="Helical" evidence="10">
    <location>
        <begin position="342"/>
        <end position="366"/>
    </location>
</feature>
<proteinExistence type="predicted"/>
<feature type="transmembrane region" description="Helical" evidence="10">
    <location>
        <begin position="372"/>
        <end position="391"/>
    </location>
</feature>
<evidence type="ECO:0000256" key="2">
    <source>
        <dbReference type="ARBA" id="ARBA00022448"/>
    </source>
</evidence>
<dbReference type="GO" id="GO:0005254">
    <property type="term" value="F:chloride channel activity"/>
    <property type="evidence" value="ECO:0007669"/>
    <property type="project" value="UniProtKB-KW"/>
</dbReference>
<dbReference type="Pfam" id="PF00654">
    <property type="entry name" value="Voltage_CLC"/>
    <property type="match status" value="1"/>
</dbReference>
<gene>
    <name evidence="12" type="ordered locus">Fleli_2527</name>
</gene>
<evidence type="ECO:0000313" key="12">
    <source>
        <dbReference type="EMBL" id="AFM04892.1"/>
    </source>
</evidence>
<feature type="transmembrane region" description="Helical" evidence="10">
    <location>
        <begin position="403"/>
        <end position="427"/>
    </location>
</feature>
<dbReference type="PRINTS" id="PR00762">
    <property type="entry name" value="CLCHANNEL"/>
</dbReference>
<evidence type="ECO:0000256" key="1">
    <source>
        <dbReference type="ARBA" id="ARBA00004141"/>
    </source>
</evidence>
<dbReference type="InterPro" id="IPR046342">
    <property type="entry name" value="CBS_dom_sf"/>
</dbReference>
<feature type="transmembrane region" description="Helical" evidence="10">
    <location>
        <begin position="256"/>
        <end position="276"/>
    </location>
</feature>
<dbReference type="PATRIC" id="fig|880071.3.peg.2517"/>
<accession>I4ALQ7</accession>
<reference evidence="13" key="1">
    <citation type="submission" date="2012-06" db="EMBL/GenBank/DDBJ databases">
        <title>The complete genome of Flexibacter litoralis DSM 6794.</title>
        <authorList>
            <person name="Lucas S."/>
            <person name="Copeland A."/>
            <person name="Lapidus A."/>
            <person name="Glavina del Rio T."/>
            <person name="Dalin E."/>
            <person name="Tice H."/>
            <person name="Bruce D."/>
            <person name="Goodwin L."/>
            <person name="Pitluck S."/>
            <person name="Peters L."/>
            <person name="Ovchinnikova G."/>
            <person name="Lu M."/>
            <person name="Kyrpides N."/>
            <person name="Mavromatis K."/>
            <person name="Ivanova N."/>
            <person name="Brettin T."/>
            <person name="Detter J.C."/>
            <person name="Han C."/>
            <person name="Larimer F."/>
            <person name="Land M."/>
            <person name="Hauser L."/>
            <person name="Markowitz V."/>
            <person name="Cheng J.-F."/>
            <person name="Hugenholtz P."/>
            <person name="Woyke T."/>
            <person name="Wu D."/>
            <person name="Spring S."/>
            <person name="Lang E."/>
            <person name="Kopitz M."/>
            <person name="Brambilla E."/>
            <person name="Klenk H.-P."/>
            <person name="Eisen J.A."/>
        </authorList>
    </citation>
    <scope>NUCLEOTIDE SEQUENCE [LARGE SCALE GENOMIC DNA]</scope>
    <source>
        <strain evidence="13">ATCC 23117 / DSM 6794 / NBRC 15988 / NCIMB 1366 / Sio-4</strain>
    </source>
</reference>
<dbReference type="PANTHER" id="PTHR43427:SF6">
    <property type="entry name" value="CHLORIDE CHANNEL PROTEIN CLC-E"/>
    <property type="match status" value="1"/>
</dbReference>
<feature type="transmembrane region" description="Helical" evidence="10">
    <location>
        <begin position="88"/>
        <end position="106"/>
    </location>
</feature>
<dbReference type="STRING" id="880071.Fleli_2527"/>
<name>I4ALQ7_BERLS</name>
<dbReference type="AlphaFoldDB" id="I4ALQ7"/>
<dbReference type="EMBL" id="CP003345">
    <property type="protein sequence ID" value="AFM04892.1"/>
    <property type="molecule type" value="Genomic_DNA"/>
</dbReference>
<evidence type="ECO:0000256" key="8">
    <source>
        <dbReference type="ARBA" id="ARBA00023214"/>
    </source>
</evidence>
<organism evidence="12 13">
    <name type="scientific">Bernardetia litoralis (strain ATCC 23117 / DSM 6794 / NBRC 15988 / NCIMB 1366 / Fx l1 / Sio-4)</name>
    <name type="common">Flexibacter litoralis</name>
    <dbReference type="NCBI Taxonomy" id="880071"/>
    <lineage>
        <taxon>Bacteria</taxon>
        <taxon>Pseudomonadati</taxon>
        <taxon>Bacteroidota</taxon>
        <taxon>Cytophagia</taxon>
        <taxon>Cytophagales</taxon>
        <taxon>Bernardetiaceae</taxon>
        <taxon>Bernardetia</taxon>
    </lineage>
</organism>
<dbReference type="InterPro" id="IPR001807">
    <property type="entry name" value="ClC"/>
</dbReference>
<evidence type="ECO:0000256" key="7">
    <source>
        <dbReference type="ARBA" id="ARBA00023173"/>
    </source>
</evidence>
<evidence type="ECO:0000256" key="6">
    <source>
        <dbReference type="ARBA" id="ARBA00023136"/>
    </source>
</evidence>
<dbReference type="Gene3D" id="1.10.3080.10">
    <property type="entry name" value="Clc chloride channel"/>
    <property type="match status" value="1"/>
</dbReference>
<dbReference type="Proteomes" id="UP000006054">
    <property type="component" value="Chromosome"/>
</dbReference>
<feature type="transmembrane region" description="Helical" evidence="10">
    <location>
        <begin position="433"/>
        <end position="453"/>
    </location>
</feature>
<dbReference type="GO" id="GO:0034707">
    <property type="term" value="C:chloride channel complex"/>
    <property type="evidence" value="ECO:0007669"/>
    <property type="project" value="UniProtKB-KW"/>
</dbReference>
<evidence type="ECO:0000259" key="11">
    <source>
        <dbReference type="Pfam" id="PF00571"/>
    </source>
</evidence>
<feature type="transmembrane region" description="Helical" evidence="10">
    <location>
        <begin position="43"/>
        <end position="68"/>
    </location>
</feature>
<keyword evidence="3 10" id="KW-0812">Transmembrane</keyword>
<dbReference type="Gene3D" id="3.10.580.10">
    <property type="entry name" value="CBS-domain"/>
    <property type="match status" value="1"/>
</dbReference>
<keyword evidence="8" id="KW-0868">Chloride</keyword>
<evidence type="ECO:0000256" key="3">
    <source>
        <dbReference type="ARBA" id="ARBA00022692"/>
    </source>
</evidence>
<feature type="transmembrane region" description="Helical" evidence="10">
    <location>
        <begin position="179"/>
        <end position="205"/>
    </location>
</feature>
<keyword evidence="2" id="KW-0813">Transport</keyword>
<keyword evidence="13" id="KW-1185">Reference proteome</keyword>
<dbReference type="HOGENOM" id="CLU_015263_5_1_10"/>
<dbReference type="PANTHER" id="PTHR43427">
    <property type="entry name" value="CHLORIDE CHANNEL PROTEIN CLC-E"/>
    <property type="match status" value="1"/>
</dbReference>
<feature type="transmembrane region" description="Helical" evidence="10">
    <location>
        <begin position="288"/>
        <end position="310"/>
    </location>
</feature>
<dbReference type="SUPFAM" id="SSF81340">
    <property type="entry name" value="Clc chloride channel"/>
    <property type="match status" value="1"/>
</dbReference>
<evidence type="ECO:0000256" key="4">
    <source>
        <dbReference type="ARBA" id="ARBA00022989"/>
    </source>
</evidence>
<keyword evidence="4 10" id="KW-1133">Transmembrane helix</keyword>
<dbReference type="KEGG" id="fli:Fleli_2527"/>
<dbReference type="SUPFAM" id="SSF54631">
    <property type="entry name" value="CBS-domain pair"/>
    <property type="match status" value="1"/>
</dbReference>
<dbReference type="CDD" id="cd00400">
    <property type="entry name" value="Voltage_gated_ClC"/>
    <property type="match status" value="1"/>
</dbReference>
<dbReference type="RefSeq" id="WP_014798329.1">
    <property type="nucleotide sequence ID" value="NC_018018.1"/>
</dbReference>